<keyword evidence="15" id="KW-1185">Reference proteome</keyword>
<accession>A0ABR3KX52</accession>
<evidence type="ECO:0000256" key="8">
    <source>
        <dbReference type="ARBA" id="ARBA00022801"/>
    </source>
</evidence>
<dbReference type="SMART" id="SM00503">
    <property type="entry name" value="SynN"/>
    <property type="match status" value="1"/>
</dbReference>
<reference evidence="14 15" key="1">
    <citation type="submission" date="2024-07" db="EMBL/GenBank/DDBJ databases">
        <title>Enhanced genomic and transcriptomic resources for Trichinella pseudospiralis and T. spiralis underpin the discovery of pronounced molecular differences between stages and species.</title>
        <authorList>
            <person name="Pasi K.K."/>
            <person name="La Rosa G."/>
            <person name="Gomez-Morales M.A."/>
            <person name="Tosini F."/>
            <person name="Sumanam S."/>
            <person name="Young N.D."/>
            <person name="Chang B.C."/>
            <person name="Robin G.B."/>
        </authorList>
    </citation>
    <scope>NUCLEOTIDE SEQUENCE [LARGE SCALE GENOMIC DNA]</scope>
    <source>
        <strain evidence="14">ISS534</strain>
    </source>
</reference>
<evidence type="ECO:0000256" key="7">
    <source>
        <dbReference type="ARBA" id="ARBA00022786"/>
    </source>
</evidence>
<dbReference type="Pfam" id="PF02099">
    <property type="entry name" value="Josephin"/>
    <property type="match status" value="1"/>
</dbReference>
<keyword evidence="5" id="KW-0645">Protease</keyword>
<evidence type="ECO:0000256" key="10">
    <source>
        <dbReference type="RuleBase" id="RU003858"/>
    </source>
</evidence>
<keyword evidence="6" id="KW-0813">Transport</keyword>
<comment type="subcellular location">
    <subcellularLocation>
        <location evidence="2">Membrane</location>
        <topology evidence="2">Single-pass type IV membrane protein</topology>
    </subcellularLocation>
</comment>
<comment type="catalytic activity">
    <reaction evidence="1">
        <text>Thiol-dependent hydrolysis of ester, thioester, amide, peptide and isopeptide bonds formed by the C-terminal Gly of ubiquitin (a 76-residue protein attached to proteins as an intracellular targeting signal).</text>
        <dbReference type="EC" id="3.4.19.12"/>
    </reaction>
</comment>
<feature type="active site" evidence="9">
    <location>
        <position position="90"/>
    </location>
</feature>
<dbReference type="Gene3D" id="1.20.5.110">
    <property type="match status" value="1"/>
</dbReference>
<dbReference type="InterPro" id="IPR006012">
    <property type="entry name" value="Syntaxin/epimorphin_CS"/>
</dbReference>
<keyword evidence="11" id="KW-0812">Transmembrane</keyword>
<evidence type="ECO:0000313" key="14">
    <source>
        <dbReference type="EMBL" id="KAL1245225.1"/>
    </source>
</evidence>
<dbReference type="CDD" id="cd15876">
    <property type="entry name" value="SNARE_syntaxin12"/>
    <property type="match status" value="1"/>
</dbReference>
<dbReference type="InterPro" id="IPR010989">
    <property type="entry name" value="SNARE"/>
</dbReference>
<evidence type="ECO:0000256" key="5">
    <source>
        <dbReference type="ARBA" id="ARBA00022670"/>
    </source>
</evidence>
<dbReference type="PRINTS" id="PR01233">
    <property type="entry name" value="JOSEPHIN"/>
</dbReference>
<evidence type="ECO:0000259" key="13">
    <source>
        <dbReference type="PROSITE" id="PS50957"/>
    </source>
</evidence>
<dbReference type="EC" id="3.4.19.12" evidence="4"/>
<evidence type="ECO:0000256" key="4">
    <source>
        <dbReference type="ARBA" id="ARBA00012759"/>
    </source>
</evidence>
<organism evidence="14 15">
    <name type="scientific">Trichinella spiralis</name>
    <name type="common">Trichina worm</name>
    <dbReference type="NCBI Taxonomy" id="6334"/>
    <lineage>
        <taxon>Eukaryota</taxon>
        <taxon>Metazoa</taxon>
        <taxon>Ecdysozoa</taxon>
        <taxon>Nematoda</taxon>
        <taxon>Enoplea</taxon>
        <taxon>Dorylaimia</taxon>
        <taxon>Trichinellida</taxon>
        <taxon>Trichinellidae</taxon>
        <taxon>Trichinella</taxon>
    </lineage>
</organism>
<keyword evidence="11" id="KW-0472">Membrane</keyword>
<evidence type="ECO:0000259" key="12">
    <source>
        <dbReference type="PROSITE" id="PS50192"/>
    </source>
</evidence>
<dbReference type="InterPro" id="IPR000727">
    <property type="entry name" value="T_SNARE_dom"/>
</dbReference>
<feature type="active site" evidence="9">
    <location>
        <position position="207"/>
    </location>
</feature>
<dbReference type="PROSITE" id="PS50957">
    <property type="entry name" value="JOSEPHIN"/>
    <property type="match status" value="1"/>
</dbReference>
<name>A0ABR3KX52_TRISP</name>
<keyword evidence="11" id="KW-1133">Transmembrane helix</keyword>
<evidence type="ECO:0000256" key="2">
    <source>
        <dbReference type="ARBA" id="ARBA00004211"/>
    </source>
</evidence>
<dbReference type="Gene3D" id="1.20.58.70">
    <property type="match status" value="1"/>
</dbReference>
<comment type="caution">
    <text evidence="14">The sequence shown here is derived from an EMBL/GenBank/DDBJ whole genome shotgun (WGS) entry which is preliminary data.</text>
</comment>
<dbReference type="PROSITE" id="PS00914">
    <property type="entry name" value="SYNTAXIN"/>
    <property type="match status" value="1"/>
</dbReference>
<gene>
    <name evidence="14" type="ORF">TSPI_00258</name>
</gene>
<feature type="active site" evidence="9">
    <location>
        <position position="192"/>
    </location>
</feature>
<proteinExistence type="inferred from homology"/>
<keyword evidence="6" id="KW-0532">Neurotransmitter transport</keyword>
<feature type="transmembrane region" description="Helical" evidence="11">
    <location>
        <begin position="499"/>
        <end position="518"/>
    </location>
</feature>
<dbReference type="InterPro" id="IPR040053">
    <property type="entry name" value="JOSD1/2"/>
</dbReference>
<keyword evidence="8 9" id="KW-0378">Hydrolase</keyword>
<dbReference type="SUPFAM" id="SSF47661">
    <property type="entry name" value="t-snare proteins"/>
    <property type="match status" value="1"/>
</dbReference>
<evidence type="ECO:0000256" key="11">
    <source>
        <dbReference type="SAM" id="Phobius"/>
    </source>
</evidence>
<evidence type="ECO:0000256" key="6">
    <source>
        <dbReference type="ARBA" id="ARBA00022775"/>
    </source>
</evidence>
<evidence type="ECO:0000313" key="15">
    <source>
        <dbReference type="Proteomes" id="UP001558632"/>
    </source>
</evidence>
<dbReference type="EMBL" id="JBEUSY010000106">
    <property type="protein sequence ID" value="KAL1245225.1"/>
    <property type="molecule type" value="Genomic_DNA"/>
</dbReference>
<dbReference type="InterPro" id="IPR006011">
    <property type="entry name" value="Syntaxin_N"/>
</dbReference>
<dbReference type="SMART" id="SM01246">
    <property type="entry name" value="Josephin"/>
    <property type="match status" value="1"/>
</dbReference>
<feature type="domain" description="T-SNARE coiled-coil homology" evidence="12">
    <location>
        <begin position="425"/>
        <end position="487"/>
    </location>
</feature>
<evidence type="ECO:0000256" key="9">
    <source>
        <dbReference type="PROSITE-ProRule" id="PRU00331"/>
    </source>
</evidence>
<dbReference type="Proteomes" id="UP001558632">
    <property type="component" value="Unassembled WGS sequence"/>
</dbReference>
<dbReference type="Pfam" id="PF14523">
    <property type="entry name" value="Syntaxin_2"/>
    <property type="match status" value="1"/>
</dbReference>
<keyword evidence="7" id="KW-0833">Ubl conjugation pathway</keyword>
<feature type="domain" description="Josephin" evidence="13">
    <location>
        <begin position="77"/>
        <end position="255"/>
    </location>
</feature>
<evidence type="ECO:0000256" key="3">
    <source>
        <dbReference type="ARBA" id="ARBA00009063"/>
    </source>
</evidence>
<dbReference type="Gene3D" id="3.90.70.40">
    <property type="match status" value="1"/>
</dbReference>
<protein>
    <recommendedName>
        <fullName evidence="4">ubiquitinyl hydrolase 1</fullName>
        <ecNumber evidence="4">3.4.19.12</ecNumber>
    </recommendedName>
</protein>
<dbReference type="PROSITE" id="PS50192">
    <property type="entry name" value="T_SNARE"/>
    <property type="match status" value="1"/>
</dbReference>
<dbReference type="InterPro" id="IPR006155">
    <property type="entry name" value="Josephin"/>
</dbReference>
<dbReference type="Pfam" id="PF05739">
    <property type="entry name" value="SNARE"/>
    <property type="match status" value="1"/>
</dbReference>
<sequence length="523" mass="59748">MLLPNYAKLKWKIGNLQLSVTKNHYHNARNNIIIHNSVKQHIPGRIVVIVFVIVVNADVESNSLKLCNKLAVDFNSVTHIYHEKQYLQRCALHALNNLFQAEIFTKKQLDDICLRLSPSYLLNPHRSAFGLGNYDINVIETALQGVGCVALWFDKRKDVRSIDLANIVGLIINVPVNSKIFNFSLPFATRRHWFSIRKINGKFYNLDSKLTSAQCIGSDEEMLQYIFQILTNKGVQMFIIVRKEIVILYQLHVFERGIDRSWNYQTDSSDERGKDFNRLSQLVSTQISKISQNVATIQRMVAQLGTTQDSEHLRQNLHEIQHFTHTLSQTTMESLKNLSSLPSPSNASEQRQWKLQRERLTNDFSVVLNNFQAVQRSAAQKEKVSVLRARVDSGIGGNPFNENASELNANVVPQEKLQIEQNLDIQTIQEREQVIRQLESDIMDVNQIFKDLALMVHQQGEVIDSIEANVDNAQVHIDQGSTQIQRAAQYQSKARRKKMLCCSVIIVLIIVISLIIYFTTGGK</sequence>
<dbReference type="PANTHER" id="PTHR13291:SF0">
    <property type="entry name" value="JOSEPHIN-LIKE PROTEIN"/>
    <property type="match status" value="1"/>
</dbReference>
<dbReference type="PANTHER" id="PTHR13291">
    <property type="entry name" value="JOSEPHIN 1, 2"/>
    <property type="match status" value="1"/>
</dbReference>
<comment type="similarity">
    <text evidence="3 10">Belongs to the syntaxin family.</text>
</comment>
<evidence type="ECO:0000256" key="1">
    <source>
        <dbReference type="ARBA" id="ARBA00000707"/>
    </source>
</evidence>
<dbReference type="SMART" id="SM00397">
    <property type="entry name" value="t_SNARE"/>
    <property type="match status" value="1"/>
</dbReference>